<reference evidence="3" key="1">
    <citation type="submission" date="2024-07" db="EMBL/GenBank/DDBJ databases">
        <title>Two chromosome-level genome assemblies of Korean endemic species Abeliophyllum distichum and Forsythia ovata (Oleaceae).</title>
        <authorList>
            <person name="Jang H."/>
        </authorList>
    </citation>
    <scope>NUCLEOTIDE SEQUENCE [LARGE SCALE GENOMIC DNA]</scope>
</reference>
<feature type="chain" id="PRO_5044889260" evidence="1">
    <location>
        <begin position="17"/>
        <end position="163"/>
    </location>
</feature>
<feature type="signal peptide" evidence="1">
    <location>
        <begin position="1"/>
        <end position="16"/>
    </location>
</feature>
<evidence type="ECO:0000313" key="2">
    <source>
        <dbReference type="EMBL" id="KAL2496216.1"/>
    </source>
</evidence>
<keyword evidence="3" id="KW-1185">Reference proteome</keyword>
<protein>
    <submittedName>
        <fullName evidence="2">Uncharacterized protein</fullName>
    </submittedName>
</protein>
<dbReference type="EMBL" id="JBFOLJ010000011">
    <property type="protein sequence ID" value="KAL2496216.1"/>
    <property type="molecule type" value="Genomic_DNA"/>
</dbReference>
<gene>
    <name evidence="2" type="ORF">Fot_39973</name>
</gene>
<evidence type="ECO:0000256" key="1">
    <source>
        <dbReference type="SAM" id="SignalP"/>
    </source>
</evidence>
<proteinExistence type="predicted"/>
<dbReference type="AlphaFoldDB" id="A0ABD1S6X0"/>
<name>A0ABD1S6X0_9LAMI</name>
<organism evidence="2 3">
    <name type="scientific">Forsythia ovata</name>
    <dbReference type="NCBI Taxonomy" id="205694"/>
    <lineage>
        <taxon>Eukaryota</taxon>
        <taxon>Viridiplantae</taxon>
        <taxon>Streptophyta</taxon>
        <taxon>Embryophyta</taxon>
        <taxon>Tracheophyta</taxon>
        <taxon>Spermatophyta</taxon>
        <taxon>Magnoliopsida</taxon>
        <taxon>eudicotyledons</taxon>
        <taxon>Gunneridae</taxon>
        <taxon>Pentapetalae</taxon>
        <taxon>asterids</taxon>
        <taxon>lamiids</taxon>
        <taxon>Lamiales</taxon>
        <taxon>Oleaceae</taxon>
        <taxon>Forsythieae</taxon>
        <taxon>Forsythia</taxon>
    </lineage>
</organism>
<sequence length="163" mass="18111">MVVICLLLRRMSPCLACAPPDVCGDSFKSAVSAAIFGFQSRIIAEFVSECFNLNFGEIQKCDGDRLLPLLDIDCLMKRKNIKLKEEEKKLLAATLDEYDTSLIQSNVLESITPGSEVKVHLPLPSQEVPLDESFLIGDDMSSFKLSEATLKRVLARQSSRLSR</sequence>
<comment type="caution">
    <text evidence="2">The sequence shown here is derived from an EMBL/GenBank/DDBJ whole genome shotgun (WGS) entry which is preliminary data.</text>
</comment>
<keyword evidence="1" id="KW-0732">Signal</keyword>
<accession>A0ABD1S6X0</accession>
<evidence type="ECO:0000313" key="3">
    <source>
        <dbReference type="Proteomes" id="UP001604277"/>
    </source>
</evidence>
<dbReference type="Proteomes" id="UP001604277">
    <property type="component" value="Unassembled WGS sequence"/>
</dbReference>